<sequence>MTVEHAAPAPAPEAVPDPVRAPLLERETAASGIMHGFFSRTGGVSEGLYRGLNVGLGSRDNRVHVHENRARVSRWFGLDPDRLVTVHQVHSARVQVATHTNRADRPEADALVTATPGLVLGVLSADCGPVLFADPEARVIGAAHAGWRGAFDGVLEATIAAMQALGARTGRIVASLGPSISQASYEVGPEFVDRFVRDTPANAAYFTASATPGRSMFDLKQFTVDRLAAAGVRAEMLPHCTYADEQAWYSYRRTTHRNEPDYGRQISAIAIKED</sequence>
<evidence type="ECO:0000256" key="7">
    <source>
        <dbReference type="ARBA" id="ARBA00047989"/>
    </source>
</evidence>
<dbReference type="GO" id="GO:0005507">
    <property type="term" value="F:copper ion binding"/>
    <property type="evidence" value="ECO:0007669"/>
    <property type="project" value="TreeGrafter"/>
</dbReference>
<keyword evidence="12" id="KW-1185">Reference proteome</keyword>
<reference evidence="11 12" key="1">
    <citation type="submission" date="2015-12" db="EMBL/GenBank/DDBJ databases">
        <authorList>
            <person name="Shamseldin A."/>
            <person name="Moawad H."/>
            <person name="Abd El-Rahim W.M."/>
            <person name="Sadowsky M.J."/>
        </authorList>
    </citation>
    <scope>NUCLEOTIDE SEQUENCE [LARGE SCALE GENOMIC DNA]</scope>
    <source>
        <strain evidence="11 12">JC234</strain>
    </source>
</reference>
<keyword evidence="3" id="KW-0808">Transferase</keyword>
<dbReference type="Gene3D" id="3.60.140.10">
    <property type="entry name" value="CNF1/YfiH-like putative cysteine hydrolases"/>
    <property type="match status" value="1"/>
</dbReference>
<protein>
    <recommendedName>
        <fullName evidence="10">Purine nucleoside phosphorylase</fullName>
    </recommendedName>
</protein>
<dbReference type="PANTHER" id="PTHR30616">
    <property type="entry name" value="UNCHARACTERIZED PROTEIN YFIH"/>
    <property type="match status" value="1"/>
</dbReference>
<comment type="catalytic activity">
    <reaction evidence="1">
        <text>inosine + phosphate = alpha-D-ribose 1-phosphate + hypoxanthine</text>
        <dbReference type="Rhea" id="RHEA:27646"/>
        <dbReference type="ChEBI" id="CHEBI:17368"/>
        <dbReference type="ChEBI" id="CHEBI:17596"/>
        <dbReference type="ChEBI" id="CHEBI:43474"/>
        <dbReference type="ChEBI" id="CHEBI:57720"/>
        <dbReference type="EC" id="2.4.2.1"/>
    </reaction>
    <physiologicalReaction direction="left-to-right" evidence="1">
        <dbReference type="Rhea" id="RHEA:27647"/>
    </physiologicalReaction>
</comment>
<dbReference type="SUPFAM" id="SSF64438">
    <property type="entry name" value="CNF1/YfiH-like putative cysteine hydrolases"/>
    <property type="match status" value="1"/>
</dbReference>
<comment type="catalytic activity">
    <reaction evidence="7">
        <text>adenosine + H2O + H(+) = inosine + NH4(+)</text>
        <dbReference type="Rhea" id="RHEA:24408"/>
        <dbReference type="ChEBI" id="CHEBI:15377"/>
        <dbReference type="ChEBI" id="CHEBI:15378"/>
        <dbReference type="ChEBI" id="CHEBI:16335"/>
        <dbReference type="ChEBI" id="CHEBI:17596"/>
        <dbReference type="ChEBI" id="CHEBI:28938"/>
        <dbReference type="EC" id="3.5.4.4"/>
    </reaction>
    <physiologicalReaction direction="left-to-right" evidence="7">
        <dbReference type="Rhea" id="RHEA:24409"/>
    </physiologicalReaction>
</comment>
<evidence type="ECO:0000256" key="2">
    <source>
        <dbReference type="ARBA" id="ARBA00007353"/>
    </source>
</evidence>
<comment type="catalytic activity">
    <reaction evidence="8">
        <text>adenosine + phosphate = alpha-D-ribose 1-phosphate + adenine</text>
        <dbReference type="Rhea" id="RHEA:27642"/>
        <dbReference type="ChEBI" id="CHEBI:16335"/>
        <dbReference type="ChEBI" id="CHEBI:16708"/>
        <dbReference type="ChEBI" id="CHEBI:43474"/>
        <dbReference type="ChEBI" id="CHEBI:57720"/>
        <dbReference type="EC" id="2.4.2.1"/>
    </reaction>
    <physiologicalReaction direction="left-to-right" evidence="8">
        <dbReference type="Rhea" id="RHEA:27643"/>
    </physiologicalReaction>
</comment>
<dbReference type="GO" id="GO:0017061">
    <property type="term" value="F:S-methyl-5-thioadenosine phosphorylase activity"/>
    <property type="evidence" value="ECO:0007669"/>
    <property type="project" value="UniProtKB-EC"/>
</dbReference>
<evidence type="ECO:0000256" key="4">
    <source>
        <dbReference type="ARBA" id="ARBA00022723"/>
    </source>
</evidence>
<evidence type="ECO:0000256" key="5">
    <source>
        <dbReference type="ARBA" id="ARBA00022801"/>
    </source>
</evidence>
<dbReference type="GO" id="GO:0016787">
    <property type="term" value="F:hydrolase activity"/>
    <property type="evidence" value="ECO:0007669"/>
    <property type="project" value="UniProtKB-KW"/>
</dbReference>
<comment type="catalytic activity">
    <reaction evidence="9">
        <text>S-methyl-5'-thioadenosine + phosphate = 5-(methylsulfanyl)-alpha-D-ribose 1-phosphate + adenine</text>
        <dbReference type="Rhea" id="RHEA:11852"/>
        <dbReference type="ChEBI" id="CHEBI:16708"/>
        <dbReference type="ChEBI" id="CHEBI:17509"/>
        <dbReference type="ChEBI" id="CHEBI:43474"/>
        <dbReference type="ChEBI" id="CHEBI:58533"/>
        <dbReference type="EC" id="2.4.2.28"/>
    </reaction>
    <physiologicalReaction direction="left-to-right" evidence="9">
        <dbReference type="Rhea" id="RHEA:11853"/>
    </physiologicalReaction>
</comment>
<dbReference type="InterPro" id="IPR038371">
    <property type="entry name" value="Cu_polyphenol_OxRdtase_sf"/>
</dbReference>
<proteinExistence type="inferred from homology"/>
<evidence type="ECO:0000313" key="12">
    <source>
        <dbReference type="Proteomes" id="UP000094795"/>
    </source>
</evidence>
<dbReference type="Proteomes" id="UP000094795">
    <property type="component" value="Unassembled WGS sequence"/>
</dbReference>
<evidence type="ECO:0000313" key="11">
    <source>
        <dbReference type="EMBL" id="OCW59621.1"/>
    </source>
</evidence>
<comment type="caution">
    <text evidence="11">The sequence shown here is derived from an EMBL/GenBank/DDBJ whole genome shotgun (WGS) entry which is preliminary data.</text>
</comment>
<dbReference type="EMBL" id="LQZT01000001">
    <property type="protein sequence ID" value="OCW59621.1"/>
    <property type="molecule type" value="Genomic_DNA"/>
</dbReference>
<evidence type="ECO:0000256" key="6">
    <source>
        <dbReference type="ARBA" id="ARBA00022833"/>
    </source>
</evidence>
<dbReference type="STRING" id="1480615.AWJ14_08565"/>
<dbReference type="NCBIfam" id="TIGR00726">
    <property type="entry name" value="peptidoglycan editing factor PgeF"/>
    <property type="match status" value="1"/>
</dbReference>
<evidence type="ECO:0000256" key="3">
    <source>
        <dbReference type="ARBA" id="ARBA00022679"/>
    </source>
</evidence>
<dbReference type="RefSeq" id="WP_066173198.1">
    <property type="nucleotide sequence ID" value="NZ_LQZT01000001.1"/>
</dbReference>
<comment type="similarity">
    <text evidence="2 10">Belongs to the purine nucleoside phosphorylase YfiH/LACC1 family.</text>
</comment>
<evidence type="ECO:0000256" key="9">
    <source>
        <dbReference type="ARBA" id="ARBA00049893"/>
    </source>
</evidence>
<keyword evidence="6" id="KW-0862">Zinc</keyword>
<dbReference type="OrthoDB" id="4279at2"/>
<name>A0A1C1Z1J0_9HYPH</name>
<dbReference type="Pfam" id="PF02578">
    <property type="entry name" value="Cu-oxidase_4"/>
    <property type="match status" value="1"/>
</dbReference>
<keyword evidence="4" id="KW-0479">Metal-binding</keyword>
<evidence type="ECO:0000256" key="8">
    <source>
        <dbReference type="ARBA" id="ARBA00048968"/>
    </source>
</evidence>
<evidence type="ECO:0000256" key="10">
    <source>
        <dbReference type="RuleBase" id="RU361274"/>
    </source>
</evidence>
<accession>A0A1C1Z1J0</accession>
<evidence type="ECO:0000256" key="1">
    <source>
        <dbReference type="ARBA" id="ARBA00000553"/>
    </source>
</evidence>
<gene>
    <name evidence="11" type="ORF">AWJ14_08565</name>
</gene>
<dbReference type="CDD" id="cd16833">
    <property type="entry name" value="YfiH"/>
    <property type="match status" value="1"/>
</dbReference>
<dbReference type="InterPro" id="IPR011324">
    <property type="entry name" value="Cytotoxic_necrot_fac-like_cat"/>
</dbReference>
<dbReference type="InterPro" id="IPR003730">
    <property type="entry name" value="Cu_polyphenol_OxRdtase"/>
</dbReference>
<dbReference type="PANTHER" id="PTHR30616:SF2">
    <property type="entry name" value="PURINE NUCLEOSIDE PHOSPHORYLASE LACC1"/>
    <property type="match status" value="1"/>
</dbReference>
<keyword evidence="5" id="KW-0378">Hydrolase</keyword>
<organism evidence="11 12">
    <name type="scientific">Hoeflea olei</name>
    <dbReference type="NCBI Taxonomy" id="1480615"/>
    <lineage>
        <taxon>Bacteria</taxon>
        <taxon>Pseudomonadati</taxon>
        <taxon>Pseudomonadota</taxon>
        <taxon>Alphaproteobacteria</taxon>
        <taxon>Hyphomicrobiales</taxon>
        <taxon>Rhizobiaceae</taxon>
        <taxon>Hoeflea</taxon>
    </lineage>
</organism>
<dbReference type="AlphaFoldDB" id="A0A1C1Z1J0"/>